<dbReference type="EMBL" id="JBBMFF010000241">
    <property type="protein sequence ID" value="MEQ2511609.1"/>
    <property type="molecule type" value="Genomic_DNA"/>
</dbReference>
<dbReference type="CDD" id="cd02696">
    <property type="entry name" value="MurNAc-LAA"/>
    <property type="match status" value="1"/>
</dbReference>
<gene>
    <name evidence="2" type="ORF">WMO66_10200</name>
</gene>
<organism evidence="2 3">
    <name type="scientific">Faecousia intestinalis</name>
    <dbReference type="NCBI Taxonomy" id="3133167"/>
    <lineage>
        <taxon>Bacteria</taxon>
        <taxon>Bacillati</taxon>
        <taxon>Bacillota</taxon>
        <taxon>Clostridia</taxon>
        <taxon>Eubacteriales</taxon>
        <taxon>Oscillospiraceae</taxon>
        <taxon>Faecousia</taxon>
    </lineage>
</organism>
<dbReference type="InterPro" id="IPR002508">
    <property type="entry name" value="MurNAc-LAA_cat"/>
</dbReference>
<evidence type="ECO:0000313" key="2">
    <source>
        <dbReference type="EMBL" id="MEQ2511609.1"/>
    </source>
</evidence>
<feature type="domain" description="MurNAc-LAA" evidence="1">
    <location>
        <begin position="3"/>
        <end position="185"/>
    </location>
</feature>
<sequence length="262" mass="28699">MKICLDAGHGTGQNQSPARCGYFEGDRMFTLQRLLQQELEAYGVTVVCTRAARQDDPPLYTRALAAKDCDLFLSLHSNAAGNGVCESVDYPVVFYPVSGKGIGLAAELAECIHKTMGTLQPAQTRVRWNSAHNADYYGVIRFTAAFGVTGMILEHSFHTNTRMTTWLLDDENLKRLAAAEAAAIAEHYGLKKTADEPQRAETVCYHLLSDVPQGDYRTVLDKLIAADILRGRSGTGEERVLDLTEDSVRLLVLLDRAGAFGS</sequence>
<dbReference type="Gene3D" id="3.40.630.40">
    <property type="entry name" value="Zn-dependent exopeptidases"/>
    <property type="match status" value="1"/>
</dbReference>
<evidence type="ECO:0000313" key="3">
    <source>
        <dbReference type="Proteomes" id="UP001491552"/>
    </source>
</evidence>
<accession>A0ABV1G878</accession>
<dbReference type="GO" id="GO:0008745">
    <property type="term" value="F:N-acetylmuramoyl-L-alanine amidase activity"/>
    <property type="evidence" value="ECO:0007669"/>
    <property type="project" value="UniProtKB-EC"/>
</dbReference>
<dbReference type="Proteomes" id="UP001491552">
    <property type="component" value="Unassembled WGS sequence"/>
</dbReference>
<dbReference type="SUPFAM" id="SSF53187">
    <property type="entry name" value="Zn-dependent exopeptidases"/>
    <property type="match status" value="1"/>
</dbReference>
<comment type="caution">
    <text evidence="2">The sequence shown here is derived from an EMBL/GenBank/DDBJ whole genome shotgun (WGS) entry which is preliminary data.</text>
</comment>
<reference evidence="2 3" key="1">
    <citation type="submission" date="2024-03" db="EMBL/GenBank/DDBJ databases">
        <title>Human intestinal bacterial collection.</title>
        <authorList>
            <person name="Pauvert C."/>
            <person name="Hitch T.C.A."/>
            <person name="Clavel T."/>
        </authorList>
    </citation>
    <scope>NUCLEOTIDE SEQUENCE [LARGE SCALE GENOMIC DNA]</scope>
    <source>
        <strain evidence="2 3">CLA-AA-H192</strain>
    </source>
</reference>
<keyword evidence="2" id="KW-0378">Hydrolase</keyword>
<dbReference type="EC" id="3.5.1.28" evidence="2"/>
<keyword evidence="3" id="KW-1185">Reference proteome</keyword>
<dbReference type="Pfam" id="PF01520">
    <property type="entry name" value="Amidase_3"/>
    <property type="match status" value="1"/>
</dbReference>
<name>A0ABV1G878_9FIRM</name>
<dbReference type="RefSeq" id="WP_349136332.1">
    <property type="nucleotide sequence ID" value="NZ_JBBMFF010000241.1"/>
</dbReference>
<evidence type="ECO:0000259" key="1">
    <source>
        <dbReference type="Pfam" id="PF01520"/>
    </source>
</evidence>
<protein>
    <submittedName>
        <fullName evidence="2">N-acetylmuramoyl-L-alanine amidase</fullName>
        <ecNumber evidence="2">3.5.1.28</ecNumber>
    </submittedName>
</protein>
<proteinExistence type="predicted"/>